<evidence type="ECO:0000256" key="1">
    <source>
        <dbReference type="SAM" id="MobiDB-lite"/>
    </source>
</evidence>
<name>A0A6A5K2X2_9PLEO</name>
<gene>
    <name evidence="2" type="ORF">BDW02DRAFT_603086</name>
</gene>
<organism evidence="2 3">
    <name type="scientific">Decorospora gaudefroyi</name>
    <dbReference type="NCBI Taxonomy" id="184978"/>
    <lineage>
        <taxon>Eukaryota</taxon>
        <taxon>Fungi</taxon>
        <taxon>Dikarya</taxon>
        <taxon>Ascomycota</taxon>
        <taxon>Pezizomycotina</taxon>
        <taxon>Dothideomycetes</taxon>
        <taxon>Pleosporomycetidae</taxon>
        <taxon>Pleosporales</taxon>
        <taxon>Pleosporineae</taxon>
        <taxon>Pleosporaceae</taxon>
        <taxon>Decorospora</taxon>
    </lineage>
</organism>
<protein>
    <submittedName>
        <fullName evidence="2">Uncharacterized protein</fullName>
    </submittedName>
</protein>
<evidence type="ECO:0000313" key="2">
    <source>
        <dbReference type="EMBL" id="KAF1828824.1"/>
    </source>
</evidence>
<evidence type="ECO:0000313" key="3">
    <source>
        <dbReference type="Proteomes" id="UP000800040"/>
    </source>
</evidence>
<dbReference type="Proteomes" id="UP000800040">
    <property type="component" value="Unassembled WGS sequence"/>
</dbReference>
<reference evidence="2" key="1">
    <citation type="submission" date="2020-01" db="EMBL/GenBank/DDBJ databases">
        <authorList>
            <consortium name="DOE Joint Genome Institute"/>
            <person name="Haridas S."/>
            <person name="Albert R."/>
            <person name="Binder M."/>
            <person name="Bloem J."/>
            <person name="Labutti K."/>
            <person name="Salamov A."/>
            <person name="Andreopoulos B."/>
            <person name="Baker S.E."/>
            <person name="Barry K."/>
            <person name="Bills G."/>
            <person name="Bluhm B.H."/>
            <person name="Cannon C."/>
            <person name="Castanera R."/>
            <person name="Culley D.E."/>
            <person name="Daum C."/>
            <person name="Ezra D."/>
            <person name="Gonzalez J.B."/>
            <person name="Henrissat B."/>
            <person name="Kuo A."/>
            <person name="Liang C."/>
            <person name="Lipzen A."/>
            <person name="Lutzoni F."/>
            <person name="Magnuson J."/>
            <person name="Mondo S."/>
            <person name="Nolan M."/>
            <person name="Ohm R."/>
            <person name="Pangilinan J."/>
            <person name="Park H.-J."/>
            <person name="Ramirez L."/>
            <person name="Alfaro M."/>
            <person name="Sun H."/>
            <person name="Tritt A."/>
            <person name="Yoshinaga Y."/>
            <person name="Zwiers L.-H."/>
            <person name="Turgeon B.G."/>
            <person name="Goodwin S.B."/>
            <person name="Spatafora J.W."/>
            <person name="Crous P.W."/>
            <person name="Grigoriev I.V."/>
        </authorList>
    </citation>
    <scope>NUCLEOTIDE SEQUENCE</scope>
    <source>
        <strain evidence="2">P77</strain>
    </source>
</reference>
<feature type="region of interest" description="Disordered" evidence="1">
    <location>
        <begin position="1"/>
        <end position="93"/>
    </location>
</feature>
<dbReference type="AlphaFoldDB" id="A0A6A5K2X2"/>
<feature type="compositionally biased region" description="Polar residues" evidence="1">
    <location>
        <begin position="50"/>
        <end position="66"/>
    </location>
</feature>
<proteinExistence type="predicted"/>
<keyword evidence="3" id="KW-1185">Reference proteome</keyword>
<dbReference type="EMBL" id="ML975493">
    <property type="protein sequence ID" value="KAF1828824.1"/>
    <property type="molecule type" value="Genomic_DNA"/>
</dbReference>
<feature type="compositionally biased region" description="Low complexity" evidence="1">
    <location>
        <begin position="38"/>
        <end position="49"/>
    </location>
</feature>
<sequence length="113" mass="12376">MPSRKRARSETCATPELSSSGPAKRRAVRSSSPPPQPQQTLSPSLPLTQRNLQAFEDSQTSSSNQDCFPINADQPLPLAMSRPLSPTRPNNNLDTSLKLAAYEILVDYGRELP</sequence>
<accession>A0A6A5K2X2</accession>